<reference evidence="9 11" key="2">
    <citation type="submission" date="2016-02" db="EMBL/GenBank/DDBJ databases">
        <title>Complete Genome Sequence of Propionibacterium acidipropionici ATCC 55737.</title>
        <authorList>
            <person name="Luna Flores C.H."/>
            <person name="Nielsen L.K."/>
            <person name="Marcellin E."/>
        </authorList>
    </citation>
    <scope>NUCLEOTIDE SEQUENCE [LARGE SCALE GENOMIC DNA]</scope>
    <source>
        <strain evidence="9 11">ATCC 55737</strain>
    </source>
</reference>
<keyword evidence="4 7" id="KW-0812">Transmembrane</keyword>
<dbReference type="EMBL" id="CP014352">
    <property type="protein sequence ID" value="AMS05695.1"/>
    <property type="molecule type" value="Genomic_DNA"/>
</dbReference>
<evidence type="ECO:0000256" key="1">
    <source>
        <dbReference type="ARBA" id="ARBA00004651"/>
    </source>
</evidence>
<protein>
    <submittedName>
        <fullName evidence="9">ABC transporter permease</fullName>
    </submittedName>
</protein>
<evidence type="ECO:0000256" key="7">
    <source>
        <dbReference type="RuleBase" id="RU363032"/>
    </source>
</evidence>
<keyword evidence="5 7" id="KW-1133">Transmembrane helix</keyword>
<dbReference type="AlphaFoldDB" id="A0AAC9ANJ0"/>
<feature type="transmembrane region" description="Helical" evidence="7">
    <location>
        <begin position="9"/>
        <end position="30"/>
    </location>
</feature>
<evidence type="ECO:0000256" key="2">
    <source>
        <dbReference type="ARBA" id="ARBA00022448"/>
    </source>
</evidence>
<proteinExistence type="inferred from homology"/>
<feature type="transmembrane region" description="Helical" evidence="7">
    <location>
        <begin position="140"/>
        <end position="157"/>
    </location>
</feature>
<comment type="subcellular location">
    <subcellularLocation>
        <location evidence="1 7">Cell membrane</location>
        <topology evidence="1 7">Multi-pass membrane protein</topology>
    </subcellularLocation>
</comment>
<dbReference type="Pfam" id="PF00528">
    <property type="entry name" value="BPD_transp_1"/>
    <property type="match status" value="1"/>
</dbReference>
<accession>A0AAC9ANJ0</accession>
<dbReference type="SUPFAM" id="SSF161098">
    <property type="entry name" value="MetI-like"/>
    <property type="match status" value="1"/>
</dbReference>
<feature type="transmembrane region" description="Helical" evidence="7">
    <location>
        <begin position="76"/>
        <end position="98"/>
    </location>
</feature>
<dbReference type="EMBL" id="CP015970">
    <property type="protein sequence ID" value="AOZ47161.1"/>
    <property type="molecule type" value="Genomic_DNA"/>
</dbReference>
<evidence type="ECO:0000313" key="9">
    <source>
        <dbReference type="EMBL" id="AMS05695.1"/>
    </source>
</evidence>
<sequence length="276" mass="30547">MRKPSRNPFFWLLMAVLSITFIGPLVIMALTSFKTNVEAKQAPPTIIPHEWTLRAYRQLFVVDDASPVLSWLGNSLFAAAVNALLVCLFASMAAYAFARLPLRGKNVLFALVLSTMFVPGFIFLMPNFEIMSKLQWLDTLAAIIFPGTAGAFGVFFLRQFFISLPLELEESARIDGAGPFKTFFQIVLPNARGALMTLLVLSFLGNWNDFVWPIYVLFSDSRLTLPVGLTRLQGSYTIDYPVIMAGGTVAAVPVLIFYVILQRYIIEGVASSGIKG</sequence>
<evidence type="ECO:0000313" key="12">
    <source>
        <dbReference type="Proteomes" id="UP000178666"/>
    </source>
</evidence>
<comment type="similarity">
    <text evidence="7">Belongs to the binding-protein-dependent transport system permease family.</text>
</comment>
<evidence type="ECO:0000256" key="5">
    <source>
        <dbReference type="ARBA" id="ARBA00022989"/>
    </source>
</evidence>
<evidence type="ECO:0000313" key="10">
    <source>
        <dbReference type="EMBL" id="AOZ47161.1"/>
    </source>
</evidence>
<feature type="domain" description="ABC transmembrane type-1" evidence="8">
    <location>
        <begin position="72"/>
        <end position="261"/>
    </location>
</feature>
<feature type="transmembrane region" description="Helical" evidence="7">
    <location>
        <begin position="194"/>
        <end position="218"/>
    </location>
</feature>
<evidence type="ECO:0000313" key="11">
    <source>
        <dbReference type="Proteomes" id="UP000075221"/>
    </source>
</evidence>
<keyword evidence="6 7" id="KW-0472">Membrane</keyword>
<feature type="transmembrane region" description="Helical" evidence="7">
    <location>
        <begin position="107"/>
        <end position="128"/>
    </location>
</feature>
<dbReference type="Gene3D" id="1.10.3720.10">
    <property type="entry name" value="MetI-like"/>
    <property type="match status" value="1"/>
</dbReference>
<feature type="transmembrane region" description="Helical" evidence="7">
    <location>
        <begin position="238"/>
        <end position="261"/>
    </location>
</feature>
<dbReference type="PANTHER" id="PTHR43744">
    <property type="entry name" value="ABC TRANSPORTER PERMEASE PROTEIN MG189-RELATED-RELATED"/>
    <property type="match status" value="1"/>
</dbReference>
<evidence type="ECO:0000256" key="6">
    <source>
        <dbReference type="ARBA" id="ARBA00023136"/>
    </source>
</evidence>
<keyword evidence="3" id="KW-1003">Cell membrane</keyword>
<gene>
    <name evidence="10" type="ORF">A8L58_11205</name>
    <name evidence="9" type="ORF">AXH35_09765</name>
</gene>
<dbReference type="PANTHER" id="PTHR43744:SF12">
    <property type="entry name" value="ABC TRANSPORTER PERMEASE PROTEIN MG189-RELATED"/>
    <property type="match status" value="1"/>
</dbReference>
<dbReference type="GO" id="GO:0055085">
    <property type="term" value="P:transmembrane transport"/>
    <property type="evidence" value="ECO:0007669"/>
    <property type="project" value="InterPro"/>
</dbReference>
<dbReference type="CDD" id="cd06261">
    <property type="entry name" value="TM_PBP2"/>
    <property type="match status" value="1"/>
</dbReference>
<dbReference type="InterPro" id="IPR035906">
    <property type="entry name" value="MetI-like_sf"/>
</dbReference>
<dbReference type="GO" id="GO:0005886">
    <property type="term" value="C:plasma membrane"/>
    <property type="evidence" value="ECO:0007669"/>
    <property type="project" value="UniProtKB-SubCell"/>
</dbReference>
<evidence type="ECO:0000259" key="8">
    <source>
        <dbReference type="PROSITE" id="PS50928"/>
    </source>
</evidence>
<dbReference type="PROSITE" id="PS50928">
    <property type="entry name" value="ABC_TM1"/>
    <property type="match status" value="1"/>
</dbReference>
<name>A0AAC9ANJ0_9ACTN</name>
<evidence type="ECO:0000256" key="3">
    <source>
        <dbReference type="ARBA" id="ARBA00022475"/>
    </source>
</evidence>
<dbReference type="InterPro" id="IPR000515">
    <property type="entry name" value="MetI-like"/>
</dbReference>
<evidence type="ECO:0000256" key="4">
    <source>
        <dbReference type="ARBA" id="ARBA00022692"/>
    </source>
</evidence>
<dbReference type="Proteomes" id="UP000178666">
    <property type="component" value="Chromosome"/>
</dbReference>
<reference evidence="10 12" key="1">
    <citation type="journal article" date="2016" name="Plant Dis.">
        <title>Improved production of propionic acid using genome shuffling.</title>
        <authorList>
            <person name="Luna-Flores C.H."/>
            <person name="Palfreyman R.W."/>
            <person name="Kromer J.O."/>
            <person name="Nielsen L.K."/>
            <person name="Marcellin E."/>
        </authorList>
    </citation>
    <scope>NUCLEOTIDE SEQUENCE [LARGE SCALE GENOMIC DNA]</scope>
    <source>
        <strain evidence="10 12">F3E8</strain>
    </source>
</reference>
<dbReference type="Proteomes" id="UP000075221">
    <property type="component" value="Chromosome"/>
</dbReference>
<dbReference type="RefSeq" id="WP_062819738.1">
    <property type="nucleotide sequence ID" value="NZ_CP014352.1"/>
</dbReference>
<keyword evidence="2 7" id="KW-0813">Transport</keyword>
<keyword evidence="12" id="KW-1185">Reference proteome</keyword>
<organism evidence="9 11">
    <name type="scientific">Acidipropionibacterium acidipropionici</name>
    <dbReference type="NCBI Taxonomy" id="1748"/>
    <lineage>
        <taxon>Bacteria</taxon>
        <taxon>Bacillati</taxon>
        <taxon>Actinomycetota</taxon>
        <taxon>Actinomycetes</taxon>
        <taxon>Propionibacteriales</taxon>
        <taxon>Propionibacteriaceae</taxon>
        <taxon>Acidipropionibacterium</taxon>
    </lineage>
</organism>